<evidence type="ECO:0000313" key="3">
    <source>
        <dbReference type="Proteomes" id="UP001552502"/>
    </source>
</evidence>
<reference evidence="2 3" key="1">
    <citation type="journal article" date="2023" name="Proc. Natl. Acad. Sci. U.S.A.">
        <title>Bacterial tolerance to host-exuded specialized metabolites structures the maize root microbiome.</title>
        <authorList>
            <person name="Thoenen L."/>
            <person name="Giroud C."/>
            <person name="Kreuzer M."/>
            <person name="Waelchli J."/>
            <person name="Gfeller V."/>
            <person name="Deslandes-Herold G."/>
            <person name="Mateo P."/>
            <person name="Robert C.A.M."/>
            <person name="Ahrens C.H."/>
            <person name="Rubio-Somoza I."/>
            <person name="Bruggmann R."/>
            <person name="Erb M."/>
            <person name="Schlaeppi K."/>
        </authorList>
    </citation>
    <scope>NUCLEOTIDE SEQUENCE [LARGE SCALE GENOMIC DNA]</scope>
    <source>
        <strain evidence="2 3">LBA1-1-1.1</strain>
    </source>
</reference>
<feature type="transmembrane region" description="Helical" evidence="1">
    <location>
        <begin position="189"/>
        <end position="207"/>
    </location>
</feature>
<dbReference type="InterPro" id="IPR016024">
    <property type="entry name" value="ARM-type_fold"/>
</dbReference>
<keyword evidence="1" id="KW-1133">Transmembrane helix</keyword>
<keyword evidence="3" id="KW-1185">Reference proteome</keyword>
<feature type="transmembrane region" description="Helical" evidence="1">
    <location>
        <begin position="335"/>
        <end position="354"/>
    </location>
</feature>
<feature type="transmembrane region" description="Helical" evidence="1">
    <location>
        <begin position="478"/>
        <end position="501"/>
    </location>
</feature>
<keyword evidence="1" id="KW-0812">Transmembrane</keyword>
<comment type="caution">
    <text evidence="2">The sequence shown here is derived from an EMBL/GenBank/DDBJ whole genome shotgun (WGS) entry which is preliminary data.</text>
</comment>
<dbReference type="Proteomes" id="UP001552502">
    <property type="component" value="Unassembled WGS sequence"/>
</dbReference>
<feature type="transmembrane region" description="Helical" evidence="1">
    <location>
        <begin position="139"/>
        <end position="159"/>
    </location>
</feature>
<accession>A0ABV3IAU2</accession>
<organism evidence="2 3">
    <name type="scientific">Bacillus proteolyticus</name>
    <dbReference type="NCBI Taxonomy" id="2026192"/>
    <lineage>
        <taxon>Bacteria</taxon>
        <taxon>Bacillati</taxon>
        <taxon>Bacillota</taxon>
        <taxon>Bacilli</taxon>
        <taxon>Bacillales</taxon>
        <taxon>Bacillaceae</taxon>
        <taxon>Bacillus</taxon>
        <taxon>Bacillus cereus group</taxon>
    </lineage>
</organism>
<gene>
    <name evidence="2" type="ORF">MRBLBA1_002013</name>
</gene>
<dbReference type="PANTHER" id="PTHR37813">
    <property type="entry name" value="FELS-2 PROPHAGE PROTEIN"/>
    <property type="match status" value="1"/>
</dbReference>
<keyword evidence="1" id="KW-0472">Membrane</keyword>
<name>A0ABV3IAU2_9BACI</name>
<sequence length="783" mass="82985">MIDNLLDGLKEGRIKAAEFGQGVDKSMKEALEGTKISANQLEKWGQSVAKGGKEGSAAMTDIAKALNEVENETKRNEIGVKLFGTMFEDQGQNIIDTLLNAQGKVIDLNVSQEELNEMIKKMDASPAIKFQKAMGDLKMALEPLLGVVANIIGAFASWISAHPALAAALTTIVVTLGILIGACMALAPVFVTLSSIAGIVGVSIGAIAGPVALVVGGFIAATAAITGLIIWMRHLWQTNEGFKNSITSVISGIQSFIDILVSLGKYLFWTAADGDHLNDWITHLPKGFQNAAEIIGLAVSKIREACIHLFDAVKAVFSGDFSQLGEIFKMIGPSIAGAIIGGLPGILVFVSRYLPAITEYLNANSGIIIETITNIFNNIANFVTTALPQFLEAGSQMISSLVNGLVVAAPIILEAIVGIINTISQMIATYLPMIVQTGIQIIQTLISEIVQVLPTLIETGLQLIMTLINGIMQMVPQLIPIAVTIIQTIINGIMSFLPQLIEIGINLLVSLITGITQALPMIALAIITVITTLINAITQNLPMIIEAGVKVLTSLIDGIIKMLPQLIDLAINLITKVADTLLANLPKIIEAGVQLIWALIKGIVSMVGQLGSTIVTDIVPKIVDTLRKIDLFKIGKNIISGLIDGLGSMAGKVVDKVKSIGNSILDGFTGFFDIHSPSRLMRDKVGKYIGAGLAIGMENSIGLINQASNAVSEAAIPTVNVGNIGVQANGLYQAQGVDGTFPMQGSGLAIEVPVILEGREVARGTYRYTTEYQDRETARNSAF</sequence>
<evidence type="ECO:0000313" key="2">
    <source>
        <dbReference type="EMBL" id="MEV4911304.1"/>
    </source>
</evidence>
<feature type="transmembrane region" description="Helical" evidence="1">
    <location>
        <begin position="213"/>
        <end position="232"/>
    </location>
</feature>
<dbReference type="SUPFAM" id="SSF48371">
    <property type="entry name" value="ARM repeat"/>
    <property type="match status" value="1"/>
</dbReference>
<evidence type="ECO:0000256" key="1">
    <source>
        <dbReference type="SAM" id="Phobius"/>
    </source>
</evidence>
<proteinExistence type="predicted"/>
<dbReference type="EMBL" id="JBEGIE010000024">
    <property type="protein sequence ID" value="MEV4911304.1"/>
    <property type="molecule type" value="Genomic_DNA"/>
</dbReference>
<protein>
    <submittedName>
        <fullName evidence="2">Phage tail tape measure protein</fullName>
    </submittedName>
</protein>
<feature type="transmembrane region" description="Helical" evidence="1">
    <location>
        <begin position="165"/>
        <end position="182"/>
    </location>
</feature>
<feature type="transmembrane region" description="Helical" evidence="1">
    <location>
        <begin position="507"/>
        <end position="534"/>
    </location>
</feature>
<feature type="transmembrane region" description="Helical" evidence="1">
    <location>
        <begin position="397"/>
        <end position="420"/>
    </location>
</feature>
<dbReference type="PANTHER" id="PTHR37813:SF1">
    <property type="entry name" value="FELS-2 PROPHAGE PROTEIN"/>
    <property type="match status" value="1"/>
</dbReference>